<dbReference type="InterPro" id="IPR050353">
    <property type="entry name" value="PyrK_electron_transfer"/>
</dbReference>
<proteinExistence type="predicted"/>
<organism evidence="2 3">
    <name type="scientific">Corallincola platygyrae</name>
    <dbReference type="NCBI Taxonomy" id="1193278"/>
    <lineage>
        <taxon>Bacteria</taxon>
        <taxon>Pseudomonadati</taxon>
        <taxon>Pseudomonadota</taxon>
        <taxon>Gammaproteobacteria</taxon>
        <taxon>Alteromonadales</taxon>
        <taxon>Psychromonadaceae</taxon>
        <taxon>Corallincola</taxon>
    </lineage>
</organism>
<protein>
    <submittedName>
        <fullName evidence="2">FAD/NAD(P)-binding protein</fullName>
    </submittedName>
</protein>
<dbReference type="EMBL" id="JBHUHT010000008">
    <property type="protein sequence ID" value="MFD2095268.1"/>
    <property type="molecule type" value="Genomic_DNA"/>
</dbReference>
<dbReference type="Pfam" id="PF00175">
    <property type="entry name" value="NAD_binding_1"/>
    <property type="match status" value="1"/>
</dbReference>
<dbReference type="InterPro" id="IPR012165">
    <property type="entry name" value="Cyt_c3_hydrogenase_gsu"/>
</dbReference>
<sequence>MMADPWLPMLAEVIENQPEVPGVATLALRLVDDQQRQEYRFQWGQFNMLYLKGVGEIPISIMDCEGDHILHTIRAVGRVSNRMVELQSGDHMGLRGPFGNHWPLEGTEQRDLVFITAGLGCAPVLAAIRQAILQRQRFNRIVILQGVKHRHDLLWETQYQAWRDVPDCQVLLAASEEHAHIPHWSMGMVTVLLEQAEFDINHCTVMMCGPEPMLRASMQKLLEMGVDPQHCFLSLERNMQCGFGHCGHCQMGDQFLCRQGPIFPYSRIQRWLETRGI</sequence>
<reference evidence="3" key="1">
    <citation type="journal article" date="2019" name="Int. J. Syst. Evol. Microbiol.">
        <title>The Global Catalogue of Microorganisms (GCM) 10K type strain sequencing project: providing services to taxonomists for standard genome sequencing and annotation.</title>
        <authorList>
            <consortium name="The Broad Institute Genomics Platform"/>
            <consortium name="The Broad Institute Genome Sequencing Center for Infectious Disease"/>
            <person name="Wu L."/>
            <person name="Ma J."/>
        </authorList>
    </citation>
    <scope>NUCLEOTIDE SEQUENCE [LARGE SCALE GENOMIC DNA]</scope>
    <source>
        <strain evidence="3">CGMCC 1.10992</strain>
    </source>
</reference>
<dbReference type="CDD" id="cd06221">
    <property type="entry name" value="sulfite_reductase_like"/>
    <property type="match status" value="1"/>
</dbReference>
<dbReference type="Gene3D" id="3.40.50.80">
    <property type="entry name" value="Nucleotide-binding domain of ferredoxin-NADP reductase (FNR) module"/>
    <property type="match status" value="1"/>
</dbReference>
<dbReference type="PRINTS" id="PR00406">
    <property type="entry name" value="CYTB5RDTASE"/>
</dbReference>
<dbReference type="PANTHER" id="PTHR43513:SF3">
    <property type="entry name" value="DIHYDROOROTATE DEHYDROGENASE B (NAD(+)), ELECTRON TRANSFER SUBUNIT-RELATED"/>
    <property type="match status" value="1"/>
</dbReference>
<dbReference type="PIRSF" id="PIRSF006816">
    <property type="entry name" value="Cyc3_hyd_g"/>
    <property type="match status" value="1"/>
</dbReference>
<dbReference type="PROSITE" id="PS51384">
    <property type="entry name" value="FAD_FR"/>
    <property type="match status" value="1"/>
</dbReference>
<evidence type="ECO:0000259" key="1">
    <source>
        <dbReference type="PROSITE" id="PS51384"/>
    </source>
</evidence>
<dbReference type="RefSeq" id="WP_345338429.1">
    <property type="nucleotide sequence ID" value="NZ_BAABLI010000005.1"/>
</dbReference>
<dbReference type="Gene3D" id="2.40.30.10">
    <property type="entry name" value="Translation factors"/>
    <property type="match status" value="1"/>
</dbReference>
<dbReference type="InterPro" id="IPR019480">
    <property type="entry name" value="Dihydroorotate_DH_Fe-S-bd"/>
</dbReference>
<feature type="domain" description="FAD-binding FR-type" evidence="1">
    <location>
        <begin position="6"/>
        <end position="104"/>
    </location>
</feature>
<gene>
    <name evidence="2" type="ORF">ACFSJ3_04665</name>
</gene>
<comment type="caution">
    <text evidence="2">The sequence shown here is derived from an EMBL/GenBank/DDBJ whole genome shotgun (WGS) entry which is preliminary data.</text>
</comment>
<dbReference type="Pfam" id="PF10418">
    <property type="entry name" value="DHODB_Fe-S_bind"/>
    <property type="match status" value="1"/>
</dbReference>
<dbReference type="PANTHER" id="PTHR43513">
    <property type="entry name" value="DIHYDROOROTATE DEHYDROGENASE B (NAD(+)), ELECTRON TRANSFER SUBUNIT"/>
    <property type="match status" value="1"/>
</dbReference>
<dbReference type="InterPro" id="IPR017927">
    <property type="entry name" value="FAD-bd_FR_type"/>
</dbReference>
<keyword evidence="3" id="KW-1185">Reference proteome</keyword>
<dbReference type="SUPFAM" id="SSF63380">
    <property type="entry name" value="Riboflavin synthase domain-like"/>
    <property type="match status" value="1"/>
</dbReference>
<dbReference type="InterPro" id="IPR001433">
    <property type="entry name" value="OxRdtase_FAD/NAD-bd"/>
</dbReference>
<name>A0ABW4XJL6_9GAMM</name>
<dbReference type="InterPro" id="IPR039261">
    <property type="entry name" value="FNR_nucleotide-bd"/>
</dbReference>
<evidence type="ECO:0000313" key="3">
    <source>
        <dbReference type="Proteomes" id="UP001597380"/>
    </source>
</evidence>
<dbReference type="SUPFAM" id="SSF52343">
    <property type="entry name" value="Ferredoxin reductase-like, C-terminal NADP-linked domain"/>
    <property type="match status" value="1"/>
</dbReference>
<accession>A0ABW4XJL6</accession>
<dbReference type="Proteomes" id="UP001597380">
    <property type="component" value="Unassembled WGS sequence"/>
</dbReference>
<dbReference type="InterPro" id="IPR017938">
    <property type="entry name" value="Riboflavin_synthase-like_b-brl"/>
</dbReference>
<evidence type="ECO:0000313" key="2">
    <source>
        <dbReference type="EMBL" id="MFD2095268.1"/>
    </source>
</evidence>